<sequence length="144" mass="16502">MKDVIRISNRLNGKAATRWTVITRMVDDGNGWTVITRMVDDGNGWTVIFNFRMLKIPSRRPPQVAKPRLPPRPLLLSRSTRYALSCPHALLELQDTGARLRRERETLTNTLNYCVRSDTTKLLINLQNSIKVTSNQSWPLDMGI</sequence>
<comment type="caution">
    <text evidence="1">The sequence shown here is derived from an EMBL/GenBank/DDBJ whole genome shotgun (WGS) entry which is preliminary data.</text>
</comment>
<evidence type="ECO:0000313" key="2">
    <source>
        <dbReference type="Proteomes" id="UP000652761"/>
    </source>
</evidence>
<reference evidence="1" key="1">
    <citation type="submission" date="2017-07" db="EMBL/GenBank/DDBJ databases">
        <title>Taro Niue Genome Assembly and Annotation.</title>
        <authorList>
            <person name="Atibalentja N."/>
            <person name="Keating K."/>
            <person name="Fields C.J."/>
        </authorList>
    </citation>
    <scope>NUCLEOTIDE SEQUENCE</scope>
    <source>
        <strain evidence="1">Niue_2</strain>
        <tissue evidence="1">Leaf</tissue>
    </source>
</reference>
<protein>
    <submittedName>
        <fullName evidence="1">Uncharacterized protein</fullName>
    </submittedName>
</protein>
<accession>A0A843VNQ8</accession>
<dbReference type="Proteomes" id="UP000652761">
    <property type="component" value="Unassembled WGS sequence"/>
</dbReference>
<organism evidence="1 2">
    <name type="scientific">Colocasia esculenta</name>
    <name type="common">Wild taro</name>
    <name type="synonym">Arum esculentum</name>
    <dbReference type="NCBI Taxonomy" id="4460"/>
    <lineage>
        <taxon>Eukaryota</taxon>
        <taxon>Viridiplantae</taxon>
        <taxon>Streptophyta</taxon>
        <taxon>Embryophyta</taxon>
        <taxon>Tracheophyta</taxon>
        <taxon>Spermatophyta</taxon>
        <taxon>Magnoliopsida</taxon>
        <taxon>Liliopsida</taxon>
        <taxon>Araceae</taxon>
        <taxon>Aroideae</taxon>
        <taxon>Colocasieae</taxon>
        <taxon>Colocasia</taxon>
    </lineage>
</organism>
<proteinExistence type="predicted"/>
<dbReference type="EMBL" id="NMUH01002547">
    <property type="protein sequence ID" value="MQM00673.1"/>
    <property type="molecule type" value="Genomic_DNA"/>
</dbReference>
<keyword evidence="2" id="KW-1185">Reference proteome</keyword>
<evidence type="ECO:0000313" key="1">
    <source>
        <dbReference type="EMBL" id="MQM00673.1"/>
    </source>
</evidence>
<name>A0A843VNQ8_COLES</name>
<dbReference type="AlphaFoldDB" id="A0A843VNQ8"/>
<gene>
    <name evidence="1" type="ORF">Taro_033409</name>
</gene>